<dbReference type="SMART" id="SM00098">
    <property type="entry name" value="alkPPc"/>
    <property type="match status" value="1"/>
</dbReference>
<evidence type="ECO:0000313" key="12">
    <source>
        <dbReference type="Proteomes" id="UP001374803"/>
    </source>
</evidence>
<dbReference type="PROSITE" id="PS00123">
    <property type="entry name" value="ALKALINE_PHOSPHATASE"/>
    <property type="match status" value="1"/>
</dbReference>
<dbReference type="RefSeq" id="WP_394839783.1">
    <property type="nucleotide sequence ID" value="NZ_CP089929.1"/>
</dbReference>
<dbReference type="InterPro" id="IPR001952">
    <property type="entry name" value="Alkaline_phosphatase"/>
</dbReference>
<gene>
    <name evidence="11" type="ORF">LVJ94_23125</name>
</gene>
<keyword evidence="12" id="KW-1185">Reference proteome</keyword>
<evidence type="ECO:0000256" key="9">
    <source>
        <dbReference type="RuleBase" id="RU003946"/>
    </source>
</evidence>
<accession>A0ABZ2LLR5</accession>
<evidence type="ECO:0000256" key="3">
    <source>
        <dbReference type="ARBA" id="ARBA00005984"/>
    </source>
</evidence>
<evidence type="ECO:0000256" key="4">
    <source>
        <dbReference type="ARBA" id="ARBA00022553"/>
    </source>
</evidence>
<dbReference type="GO" id="GO:0004035">
    <property type="term" value="F:alkaline phosphatase activity"/>
    <property type="evidence" value="ECO:0007669"/>
    <property type="project" value="UniProtKB-EC"/>
</dbReference>
<reference evidence="11" key="1">
    <citation type="submission" date="2021-12" db="EMBL/GenBank/DDBJ databases">
        <title>Discovery of the Pendulisporaceae a myxobacterial family with distinct sporulation behavior and unique specialized metabolism.</title>
        <authorList>
            <person name="Garcia R."/>
            <person name="Popoff A."/>
            <person name="Bader C.D."/>
            <person name="Loehr J."/>
            <person name="Walesch S."/>
            <person name="Walt C."/>
            <person name="Boldt J."/>
            <person name="Bunk B."/>
            <person name="Haeckl F.J.F.P.J."/>
            <person name="Gunesch A.P."/>
            <person name="Birkelbach J."/>
            <person name="Nuebel U."/>
            <person name="Pietschmann T."/>
            <person name="Bach T."/>
            <person name="Mueller R."/>
        </authorList>
    </citation>
    <scope>NUCLEOTIDE SEQUENCE</scope>
    <source>
        <strain evidence="11">MSr11367</strain>
    </source>
</reference>
<dbReference type="EC" id="3.1.3.1" evidence="11"/>
<feature type="signal peptide" evidence="10">
    <location>
        <begin position="1"/>
        <end position="18"/>
    </location>
</feature>
<sequence length="476" mass="50754">MKRGFFVAVAIAVCTACAPTSKVSPAASVAAPSAFPKNVIVLFADGTASTQWEFGRYTSEHLRKRPFLVTDVVFRQGTLGLMSTCSATGMVTDSAAAATAMSTGEKTHNFMLSVTPDGKPLPTMMETAKAAGLRTGLVTTTAIYDASPAGFSVHANDRRAFQTIVDQYRAFEPDVLMGGGADYFLPAPQGKRNDGADVIAAFTAKGYRVVQQPDDLRHLGASRLLGLFPESPESFVDRPTVAERERAALSVLSQGDRGFLLFVENEGTDNAGHANDIAGLMHALWDFDDAVAVALEFQRQHPDTLVIVTGDHETGGLSVTTARAARSNARIVPGDTELRLIDRISLSLEVAADKVASAPAASAAETLDSMLAMHFPGFVLDPELRRTILEAGRAGDAGEASEGPRRDARDRRDAIAGALARMVSRQTGFYWGTSGHTTEPVVVGAIGPGAGIFRGYQDNTEFARHLRSLIVRRSLR</sequence>
<dbReference type="EMBL" id="CP089983">
    <property type="protein sequence ID" value="WXB10106.1"/>
    <property type="molecule type" value="Genomic_DNA"/>
</dbReference>
<dbReference type="Pfam" id="PF00245">
    <property type="entry name" value="Alk_phosphatase"/>
    <property type="match status" value="1"/>
</dbReference>
<proteinExistence type="inferred from homology"/>
<evidence type="ECO:0000256" key="1">
    <source>
        <dbReference type="ARBA" id="ARBA00001946"/>
    </source>
</evidence>
<keyword evidence="4" id="KW-0597">Phosphoprotein</keyword>
<keyword evidence="8" id="KW-0460">Magnesium</keyword>
<dbReference type="InterPro" id="IPR042085">
    <property type="entry name" value="Ap_crown"/>
</dbReference>
<comment type="cofactor">
    <cofactor evidence="2">
        <name>Zn(2+)</name>
        <dbReference type="ChEBI" id="CHEBI:29105"/>
    </cofactor>
</comment>
<evidence type="ECO:0000313" key="11">
    <source>
        <dbReference type="EMBL" id="WXB10106.1"/>
    </source>
</evidence>
<comment type="cofactor">
    <cofactor evidence="1">
        <name>Mg(2+)</name>
        <dbReference type="ChEBI" id="CHEBI:18420"/>
    </cofactor>
</comment>
<evidence type="ECO:0000256" key="2">
    <source>
        <dbReference type="ARBA" id="ARBA00001947"/>
    </source>
</evidence>
<comment type="similarity">
    <text evidence="3 9">Belongs to the alkaline phosphatase family.</text>
</comment>
<protein>
    <submittedName>
        <fullName evidence="11">Alkaline phosphatase</fullName>
        <ecNumber evidence="11">3.1.3.1</ecNumber>
    </submittedName>
</protein>
<dbReference type="Gene3D" id="3.40.720.10">
    <property type="entry name" value="Alkaline Phosphatase, subunit A"/>
    <property type="match status" value="1"/>
</dbReference>
<dbReference type="CDD" id="cd16012">
    <property type="entry name" value="ALP"/>
    <property type="match status" value="1"/>
</dbReference>
<keyword evidence="7" id="KW-0862">Zinc</keyword>
<dbReference type="SUPFAM" id="SSF53649">
    <property type="entry name" value="Alkaline phosphatase-like"/>
    <property type="match status" value="1"/>
</dbReference>
<name>A0ABZ2LLR5_9BACT</name>
<feature type="chain" id="PRO_5046685221" evidence="10">
    <location>
        <begin position="19"/>
        <end position="476"/>
    </location>
</feature>
<dbReference type="PRINTS" id="PR00113">
    <property type="entry name" value="ALKPHPHTASE"/>
</dbReference>
<keyword evidence="10" id="KW-0732">Signal</keyword>
<dbReference type="InterPro" id="IPR017850">
    <property type="entry name" value="Alkaline_phosphatase_core_sf"/>
</dbReference>
<evidence type="ECO:0000256" key="10">
    <source>
        <dbReference type="SAM" id="SignalP"/>
    </source>
</evidence>
<dbReference type="InterPro" id="IPR018299">
    <property type="entry name" value="Alkaline_phosphatase_AS"/>
</dbReference>
<evidence type="ECO:0000256" key="8">
    <source>
        <dbReference type="ARBA" id="ARBA00022842"/>
    </source>
</evidence>
<organism evidence="11 12">
    <name type="scientific">Pendulispora rubella</name>
    <dbReference type="NCBI Taxonomy" id="2741070"/>
    <lineage>
        <taxon>Bacteria</taxon>
        <taxon>Pseudomonadati</taxon>
        <taxon>Myxococcota</taxon>
        <taxon>Myxococcia</taxon>
        <taxon>Myxococcales</taxon>
        <taxon>Sorangiineae</taxon>
        <taxon>Pendulisporaceae</taxon>
        <taxon>Pendulispora</taxon>
    </lineage>
</organism>
<evidence type="ECO:0000256" key="7">
    <source>
        <dbReference type="ARBA" id="ARBA00022833"/>
    </source>
</evidence>
<dbReference type="Proteomes" id="UP001374803">
    <property type="component" value="Chromosome"/>
</dbReference>
<evidence type="ECO:0000256" key="6">
    <source>
        <dbReference type="ARBA" id="ARBA00022801"/>
    </source>
</evidence>
<keyword evidence="6 11" id="KW-0378">Hydrolase</keyword>
<evidence type="ECO:0000256" key="5">
    <source>
        <dbReference type="ARBA" id="ARBA00022723"/>
    </source>
</evidence>
<dbReference type="Gene3D" id="1.10.1200.140">
    <property type="entry name" value="Alkaline phosphatase, crown domain"/>
    <property type="match status" value="1"/>
</dbReference>
<dbReference type="PANTHER" id="PTHR11596:SF5">
    <property type="entry name" value="ALKALINE PHOSPHATASE"/>
    <property type="match status" value="1"/>
</dbReference>
<dbReference type="PANTHER" id="PTHR11596">
    <property type="entry name" value="ALKALINE PHOSPHATASE"/>
    <property type="match status" value="1"/>
</dbReference>
<keyword evidence="5" id="KW-0479">Metal-binding</keyword>